<feature type="compositionally biased region" description="Gly residues" evidence="2">
    <location>
        <begin position="39"/>
        <end position="50"/>
    </location>
</feature>
<evidence type="ECO:0000313" key="6">
    <source>
        <dbReference type="Proteomes" id="UP001612915"/>
    </source>
</evidence>
<dbReference type="Gene3D" id="3.40.630.190">
    <property type="entry name" value="LCP protein"/>
    <property type="match status" value="1"/>
</dbReference>
<comment type="caution">
    <text evidence="5">The sequence shown here is derived from an EMBL/GenBank/DDBJ whole genome shotgun (WGS) entry which is preliminary data.</text>
</comment>
<accession>A0ABW8AIG1</accession>
<dbReference type="InterPro" id="IPR004474">
    <property type="entry name" value="LytR_CpsA_psr"/>
</dbReference>
<evidence type="ECO:0000313" key="5">
    <source>
        <dbReference type="EMBL" id="MFI7586153.1"/>
    </source>
</evidence>
<evidence type="ECO:0000256" key="3">
    <source>
        <dbReference type="SAM" id="Phobius"/>
    </source>
</evidence>
<evidence type="ECO:0000256" key="2">
    <source>
        <dbReference type="SAM" id="MobiDB-lite"/>
    </source>
</evidence>
<dbReference type="PANTHER" id="PTHR33392">
    <property type="entry name" value="POLYISOPRENYL-TEICHOIC ACID--PEPTIDOGLYCAN TEICHOIC ACID TRANSFERASE TAGU"/>
    <property type="match status" value="1"/>
</dbReference>
<dbReference type="Proteomes" id="UP001612915">
    <property type="component" value="Unassembled WGS sequence"/>
</dbReference>
<evidence type="ECO:0000259" key="4">
    <source>
        <dbReference type="Pfam" id="PF03816"/>
    </source>
</evidence>
<feature type="transmembrane region" description="Helical" evidence="3">
    <location>
        <begin position="72"/>
        <end position="94"/>
    </location>
</feature>
<evidence type="ECO:0000256" key="1">
    <source>
        <dbReference type="ARBA" id="ARBA00006068"/>
    </source>
</evidence>
<keyword evidence="3" id="KW-0812">Transmembrane</keyword>
<feature type="domain" description="Cell envelope-related transcriptional attenuator" evidence="4">
    <location>
        <begin position="249"/>
        <end position="438"/>
    </location>
</feature>
<dbReference type="PANTHER" id="PTHR33392:SF6">
    <property type="entry name" value="POLYISOPRENYL-TEICHOIC ACID--PEPTIDOGLYCAN TEICHOIC ACID TRANSFERASE TAGU"/>
    <property type="match status" value="1"/>
</dbReference>
<reference evidence="5 6" key="1">
    <citation type="submission" date="2024-10" db="EMBL/GenBank/DDBJ databases">
        <title>The Natural Products Discovery Center: Release of the First 8490 Sequenced Strains for Exploring Actinobacteria Biosynthetic Diversity.</title>
        <authorList>
            <person name="Kalkreuter E."/>
            <person name="Kautsar S.A."/>
            <person name="Yang D."/>
            <person name="Bader C.D."/>
            <person name="Teijaro C.N."/>
            <person name="Fluegel L."/>
            <person name="Davis C.M."/>
            <person name="Simpson J.R."/>
            <person name="Lauterbach L."/>
            <person name="Steele A.D."/>
            <person name="Gui C."/>
            <person name="Meng S."/>
            <person name="Li G."/>
            <person name="Viehrig K."/>
            <person name="Ye F."/>
            <person name="Su P."/>
            <person name="Kiefer A.F."/>
            <person name="Nichols A."/>
            <person name="Cepeda A.J."/>
            <person name="Yan W."/>
            <person name="Fan B."/>
            <person name="Jiang Y."/>
            <person name="Adhikari A."/>
            <person name="Zheng C.-J."/>
            <person name="Schuster L."/>
            <person name="Cowan T.M."/>
            <person name="Smanski M.J."/>
            <person name="Chevrette M.G."/>
            <person name="De Carvalho L.P.S."/>
            <person name="Shen B."/>
        </authorList>
    </citation>
    <scope>NUCLEOTIDE SEQUENCE [LARGE SCALE GENOMIC DNA]</scope>
    <source>
        <strain evidence="5 6">NPDC049639</strain>
    </source>
</reference>
<protein>
    <submittedName>
        <fullName evidence="5">LCP family protein</fullName>
    </submittedName>
</protein>
<feature type="region of interest" description="Disordered" evidence="2">
    <location>
        <begin position="1"/>
        <end position="50"/>
    </location>
</feature>
<keyword evidence="3" id="KW-1133">Transmembrane helix</keyword>
<feature type="compositionally biased region" description="Low complexity" evidence="2">
    <location>
        <begin position="527"/>
        <end position="553"/>
    </location>
</feature>
<keyword evidence="3" id="KW-0472">Membrane</keyword>
<keyword evidence="6" id="KW-1185">Reference proteome</keyword>
<feature type="region of interest" description="Disordered" evidence="2">
    <location>
        <begin position="524"/>
        <end position="570"/>
    </location>
</feature>
<name>A0ABW8AIG1_9ACTN</name>
<sequence>MTQVESYSSRRERRAADSAQAPEEPADYPTTTTRPTRRSGGGGGGGGGGLPGVRSIPGILRGRHATPWGQGFAYVVGWTIVSYLFPGAGLAAAGWRKFGRFLLLLQALAIAIGVGLALQGTALLDQVVAVGVSPNKLLALLGVFVFGALLWGLFILMTSAGLRRSAVLTRSQKSFSSLLVVALLVGIALPVYWSGERVFAQRDLINTLFPSSGGGTKPNNQKADPWAGIPRMNVLLIGSDAGADRTGVRTDTLILASIDTKSGYTILYSLPRNLGHAQFKPGSPGARKYPNGFTCGASVTTDTCMINAVWTWASGPDGKQYYTGKTPGLQATEDVVSGTLGLKIDNYALLSIQGLVDFVNAIGGVKVNVTQRLPRGGHPDATPAMGAYYTEATQGYLEPGNRKLNGFDAMWYARSRRTTDDYDRMRRQRCLIGDLVEQSDPITLAQHFPDIAKAIKKNSATNISQDSLEAWVDLAQRIQKGGKTYSLAFTNKVLSSGTWNPDYTEIHRLVKKAIAKSDKDYAKAQADKAAAAASPSAGTTPTPTKTKKPTGTGVNADDSSSAQDIKQLCG</sequence>
<dbReference type="EMBL" id="JBITLV010000001">
    <property type="protein sequence ID" value="MFI7586153.1"/>
    <property type="molecule type" value="Genomic_DNA"/>
</dbReference>
<feature type="transmembrane region" description="Helical" evidence="3">
    <location>
        <begin position="101"/>
        <end position="118"/>
    </location>
</feature>
<organism evidence="5 6">
    <name type="scientific">Spongisporangium articulatum</name>
    <dbReference type="NCBI Taxonomy" id="3362603"/>
    <lineage>
        <taxon>Bacteria</taxon>
        <taxon>Bacillati</taxon>
        <taxon>Actinomycetota</taxon>
        <taxon>Actinomycetes</taxon>
        <taxon>Kineosporiales</taxon>
        <taxon>Kineosporiaceae</taxon>
        <taxon>Spongisporangium</taxon>
    </lineage>
</organism>
<proteinExistence type="inferred from homology"/>
<dbReference type="Pfam" id="PF03816">
    <property type="entry name" value="LytR_cpsA_psr"/>
    <property type="match status" value="1"/>
</dbReference>
<feature type="transmembrane region" description="Helical" evidence="3">
    <location>
        <begin position="138"/>
        <end position="162"/>
    </location>
</feature>
<feature type="transmembrane region" description="Helical" evidence="3">
    <location>
        <begin position="174"/>
        <end position="193"/>
    </location>
</feature>
<gene>
    <name evidence="5" type="ORF">ACIB24_03655</name>
</gene>
<comment type="similarity">
    <text evidence="1">Belongs to the LytR/CpsA/Psr (LCP) family.</text>
</comment>
<dbReference type="RefSeq" id="WP_398275298.1">
    <property type="nucleotide sequence ID" value="NZ_JBITLV010000001.1"/>
</dbReference>
<dbReference type="InterPro" id="IPR050922">
    <property type="entry name" value="LytR/CpsA/Psr_CW_biosynth"/>
</dbReference>